<dbReference type="Proteomes" id="UP001417504">
    <property type="component" value="Unassembled WGS sequence"/>
</dbReference>
<gene>
    <name evidence="2" type="ORF">Sjap_007757</name>
</gene>
<keyword evidence="1" id="KW-1133">Transmembrane helix</keyword>
<reference evidence="2 3" key="1">
    <citation type="submission" date="2024-01" db="EMBL/GenBank/DDBJ databases">
        <title>Genome assemblies of Stephania.</title>
        <authorList>
            <person name="Yang L."/>
        </authorList>
    </citation>
    <scope>NUCLEOTIDE SEQUENCE [LARGE SCALE GENOMIC DNA]</scope>
    <source>
        <strain evidence="2">QJT</strain>
        <tissue evidence="2">Leaf</tissue>
    </source>
</reference>
<dbReference type="AlphaFoldDB" id="A0AAP0JPU9"/>
<dbReference type="PANTHER" id="PTHR47479:SF2">
    <property type="entry name" value="OS05G0393200 PROTEIN"/>
    <property type="match status" value="1"/>
</dbReference>
<keyword evidence="3" id="KW-1185">Reference proteome</keyword>
<comment type="caution">
    <text evidence="2">The sequence shown here is derived from an EMBL/GenBank/DDBJ whole genome shotgun (WGS) entry which is preliminary data.</text>
</comment>
<evidence type="ECO:0008006" key="4">
    <source>
        <dbReference type="Google" id="ProtNLM"/>
    </source>
</evidence>
<evidence type="ECO:0000313" key="3">
    <source>
        <dbReference type="Proteomes" id="UP001417504"/>
    </source>
</evidence>
<sequence>MPSSPTALKKPSPTGNGPCKHTPSATLDLLILILVLFSCAFLITSSLSSLFHSLSLLLPTPPPPLPLPHLNLAAALALAGSLLACFCCCCCCWCGGRRRSRRCGNPNCKGLKKALEFDIQLQTEECLRGSGGREIDDLPWKGGSEGNPDYECFRAELRKMAPPSGRAVLLFRASCGCPLAKLQAWGNKRGRRHNKSVSPLFYGLVALQPSNLISTLYSIGD</sequence>
<protein>
    <recommendedName>
        <fullName evidence="4">Ribosomal protein L34e superfamily protein</fullName>
    </recommendedName>
</protein>
<feature type="transmembrane region" description="Helical" evidence="1">
    <location>
        <begin position="29"/>
        <end position="52"/>
    </location>
</feature>
<dbReference type="EMBL" id="JBBNAE010000003">
    <property type="protein sequence ID" value="KAK9137163.1"/>
    <property type="molecule type" value="Genomic_DNA"/>
</dbReference>
<evidence type="ECO:0000313" key="2">
    <source>
        <dbReference type="EMBL" id="KAK9137163.1"/>
    </source>
</evidence>
<dbReference type="PANTHER" id="PTHR47479">
    <property type="entry name" value="OS05G0393200 PROTEIN"/>
    <property type="match status" value="1"/>
</dbReference>
<evidence type="ECO:0000256" key="1">
    <source>
        <dbReference type="SAM" id="Phobius"/>
    </source>
</evidence>
<organism evidence="2 3">
    <name type="scientific">Stephania japonica</name>
    <dbReference type="NCBI Taxonomy" id="461633"/>
    <lineage>
        <taxon>Eukaryota</taxon>
        <taxon>Viridiplantae</taxon>
        <taxon>Streptophyta</taxon>
        <taxon>Embryophyta</taxon>
        <taxon>Tracheophyta</taxon>
        <taxon>Spermatophyta</taxon>
        <taxon>Magnoliopsida</taxon>
        <taxon>Ranunculales</taxon>
        <taxon>Menispermaceae</taxon>
        <taxon>Menispermoideae</taxon>
        <taxon>Cissampelideae</taxon>
        <taxon>Stephania</taxon>
    </lineage>
</organism>
<feature type="transmembrane region" description="Helical" evidence="1">
    <location>
        <begin position="199"/>
        <end position="219"/>
    </location>
</feature>
<name>A0AAP0JPU9_9MAGN</name>
<keyword evidence="1" id="KW-0472">Membrane</keyword>
<proteinExistence type="predicted"/>
<dbReference type="InterPro" id="IPR044196">
    <property type="entry name" value="At5g19025-like"/>
</dbReference>
<keyword evidence="1" id="KW-0812">Transmembrane</keyword>
<accession>A0AAP0JPU9</accession>
<feature type="transmembrane region" description="Helical" evidence="1">
    <location>
        <begin position="72"/>
        <end position="94"/>
    </location>
</feature>